<sequence>MKIAFTICSNNYLAQAKILEYSLLEKNSDYKFIIGLCDEFSEDIDYSFLENIEIIPASQFGIYCFDEIIKKYDIVELNTSIKASFFKYLISKYENLETIIYFDPDIQIFNKLSLLEKYLKEYDILLTPHILNPIGVDDFSPAESSFLNYGIYNLGFLALNPKSQNARDLLDWWEDKTLKIGFSQVSNGLFVDQLWINLVPIFFNKVKVLDEYGFNVAPWNLHERNLIVKINDEYIMNDNSKLVFYHFSSYNYTKPEVFSKHYDRYNSVTLSKEVYELYSQYHNKLIQNKIDYFSEIKCFYSKEEVKVVVKKKSVLKVLIYNIIPPFFIKLVKKVF</sequence>
<reference evidence="1 2" key="1">
    <citation type="submission" date="2017-05" db="EMBL/GenBank/DDBJ databases">
        <authorList>
            <person name="Varghese N."/>
            <person name="Submissions S."/>
        </authorList>
    </citation>
    <scope>NUCLEOTIDE SEQUENCE [LARGE SCALE GENOMIC DNA]</scope>
    <source>
        <strain evidence="1 2">DSM 29982</strain>
    </source>
</reference>
<proteinExistence type="predicted"/>
<organism evidence="1 2">
    <name type="scientific">Flavobacterium nitrogenifigens</name>
    <dbReference type="NCBI Taxonomy" id="1617283"/>
    <lineage>
        <taxon>Bacteria</taxon>
        <taxon>Pseudomonadati</taxon>
        <taxon>Bacteroidota</taxon>
        <taxon>Flavobacteriia</taxon>
        <taxon>Flavobacteriales</taxon>
        <taxon>Flavobacteriaceae</taxon>
        <taxon>Flavobacterium</taxon>
    </lineage>
</organism>
<keyword evidence="1" id="KW-0808">Transferase</keyword>
<protein>
    <submittedName>
        <fullName evidence="1">Lipopolysaccharide biosynthesis protein, LPS:glycosyltransferase</fullName>
    </submittedName>
</protein>
<name>A0A521EDY1_9FLAO</name>
<dbReference type="GO" id="GO:0016757">
    <property type="term" value="F:glycosyltransferase activity"/>
    <property type="evidence" value="ECO:0007669"/>
    <property type="project" value="InterPro"/>
</dbReference>
<gene>
    <name evidence="1" type="ORF">SAMN06265220_104145</name>
</gene>
<evidence type="ECO:0000313" key="1">
    <source>
        <dbReference type="EMBL" id="SMO82085.1"/>
    </source>
</evidence>
<dbReference type="AlphaFoldDB" id="A0A521EDY1"/>
<dbReference type="OrthoDB" id="186344at2"/>
<evidence type="ECO:0000313" key="2">
    <source>
        <dbReference type="Proteomes" id="UP000319267"/>
    </source>
</evidence>
<dbReference type="RefSeq" id="WP_111379826.1">
    <property type="nucleotide sequence ID" value="NZ_CP043612.1"/>
</dbReference>
<dbReference type="InterPro" id="IPR029044">
    <property type="entry name" value="Nucleotide-diphossugar_trans"/>
</dbReference>
<dbReference type="Pfam" id="PF01501">
    <property type="entry name" value="Glyco_transf_8"/>
    <property type="match status" value="1"/>
</dbReference>
<accession>A0A521EDY1</accession>
<dbReference type="Gene3D" id="3.90.550.10">
    <property type="entry name" value="Spore Coat Polysaccharide Biosynthesis Protein SpsA, Chain A"/>
    <property type="match status" value="1"/>
</dbReference>
<dbReference type="Proteomes" id="UP000319267">
    <property type="component" value="Unassembled WGS sequence"/>
</dbReference>
<dbReference type="SUPFAM" id="SSF53448">
    <property type="entry name" value="Nucleotide-diphospho-sugar transferases"/>
    <property type="match status" value="1"/>
</dbReference>
<keyword evidence="2" id="KW-1185">Reference proteome</keyword>
<dbReference type="InterPro" id="IPR002495">
    <property type="entry name" value="Glyco_trans_8"/>
</dbReference>
<dbReference type="EMBL" id="FXTQ01000004">
    <property type="protein sequence ID" value="SMO82085.1"/>
    <property type="molecule type" value="Genomic_DNA"/>
</dbReference>